<dbReference type="InterPro" id="IPR010432">
    <property type="entry name" value="RDD"/>
</dbReference>
<feature type="domain" description="RDD" evidence="7">
    <location>
        <begin position="29"/>
        <end position="186"/>
    </location>
</feature>
<protein>
    <submittedName>
        <fullName evidence="8">RDD family protein</fullName>
    </submittedName>
</protein>
<organism evidence="8 9">
    <name type="scientific">Paenibacillus alba</name>
    <dbReference type="NCBI Taxonomy" id="1197127"/>
    <lineage>
        <taxon>Bacteria</taxon>
        <taxon>Bacillati</taxon>
        <taxon>Bacillota</taxon>
        <taxon>Bacilli</taxon>
        <taxon>Bacillales</taxon>
        <taxon>Paenibacillaceae</taxon>
        <taxon>Paenibacillus</taxon>
    </lineage>
</organism>
<dbReference type="Pfam" id="PF06271">
    <property type="entry name" value="RDD"/>
    <property type="match status" value="1"/>
</dbReference>
<dbReference type="Proteomes" id="UP001338137">
    <property type="component" value="Unassembled WGS sequence"/>
</dbReference>
<accession>A0ABU6G547</accession>
<keyword evidence="2" id="KW-1003">Cell membrane</keyword>
<evidence type="ECO:0000256" key="6">
    <source>
        <dbReference type="SAM" id="Phobius"/>
    </source>
</evidence>
<evidence type="ECO:0000256" key="4">
    <source>
        <dbReference type="ARBA" id="ARBA00022989"/>
    </source>
</evidence>
<gene>
    <name evidence="8" type="ORF">P4I72_19395</name>
</gene>
<evidence type="ECO:0000256" key="1">
    <source>
        <dbReference type="ARBA" id="ARBA00004651"/>
    </source>
</evidence>
<evidence type="ECO:0000256" key="3">
    <source>
        <dbReference type="ARBA" id="ARBA00022692"/>
    </source>
</evidence>
<dbReference type="EMBL" id="JARLKY010000049">
    <property type="protein sequence ID" value="MEC0229296.1"/>
    <property type="molecule type" value="Genomic_DNA"/>
</dbReference>
<dbReference type="PANTHER" id="PTHR36115">
    <property type="entry name" value="PROLINE-RICH ANTIGEN HOMOLOG-RELATED"/>
    <property type="match status" value="1"/>
</dbReference>
<keyword evidence="3 6" id="KW-0812">Transmembrane</keyword>
<comment type="caution">
    <text evidence="8">The sequence shown here is derived from an EMBL/GenBank/DDBJ whole genome shotgun (WGS) entry which is preliminary data.</text>
</comment>
<feature type="transmembrane region" description="Helical" evidence="6">
    <location>
        <begin position="105"/>
        <end position="127"/>
    </location>
</feature>
<dbReference type="PANTHER" id="PTHR36115:SF4">
    <property type="entry name" value="MEMBRANE PROTEIN"/>
    <property type="match status" value="1"/>
</dbReference>
<keyword evidence="4 6" id="KW-1133">Transmembrane helix</keyword>
<evidence type="ECO:0000256" key="5">
    <source>
        <dbReference type="ARBA" id="ARBA00023136"/>
    </source>
</evidence>
<feature type="transmembrane region" description="Helical" evidence="6">
    <location>
        <begin position="152"/>
        <end position="173"/>
    </location>
</feature>
<comment type="subcellular location">
    <subcellularLocation>
        <location evidence="1">Cell membrane</location>
        <topology evidence="1">Multi-pass membrane protein</topology>
    </subcellularLocation>
</comment>
<evidence type="ECO:0000256" key="2">
    <source>
        <dbReference type="ARBA" id="ARBA00022475"/>
    </source>
</evidence>
<evidence type="ECO:0000313" key="8">
    <source>
        <dbReference type="EMBL" id="MEC0229296.1"/>
    </source>
</evidence>
<sequence length="253" mass="28779">MSNFAPKTNEEELMAYKNQVQNDIQYIAFWKRVQMNLLDLLIIGIPAVLLYRFSLSTSIKIDSVFPFIIYWLLFCAYYVFMTVKFGGTPGKLLSKARIVDKNGRFLHTGTASIRNLLTFLYAIIMVLKLKEGIDLKVSSTDINHFISTHEGYFSSIGNFIGIITFVECLTVAFNNKKRALHDLAAGSYVISLDTFKRMKENAEIRIDLTREDTTATNTSIFKTLGKTVLWIFIGLIIFLVLVGVIHFISTQND</sequence>
<feature type="transmembrane region" description="Helical" evidence="6">
    <location>
        <begin position="67"/>
        <end position="85"/>
    </location>
</feature>
<feature type="transmembrane region" description="Helical" evidence="6">
    <location>
        <begin position="37"/>
        <end position="55"/>
    </location>
</feature>
<dbReference type="InterPro" id="IPR051791">
    <property type="entry name" value="Pra-immunoreactive"/>
</dbReference>
<evidence type="ECO:0000259" key="7">
    <source>
        <dbReference type="Pfam" id="PF06271"/>
    </source>
</evidence>
<reference evidence="8 9" key="1">
    <citation type="submission" date="2023-03" db="EMBL/GenBank/DDBJ databases">
        <title>Bacillus Genome Sequencing.</title>
        <authorList>
            <person name="Dunlap C."/>
        </authorList>
    </citation>
    <scope>NUCLEOTIDE SEQUENCE [LARGE SCALE GENOMIC DNA]</scope>
    <source>
        <strain evidence="8 9">BD-533</strain>
    </source>
</reference>
<evidence type="ECO:0000313" key="9">
    <source>
        <dbReference type="Proteomes" id="UP001338137"/>
    </source>
</evidence>
<proteinExistence type="predicted"/>
<dbReference type="RefSeq" id="WP_326073379.1">
    <property type="nucleotide sequence ID" value="NZ_JARLKY010000049.1"/>
</dbReference>
<feature type="transmembrane region" description="Helical" evidence="6">
    <location>
        <begin position="228"/>
        <end position="248"/>
    </location>
</feature>
<keyword evidence="5 6" id="KW-0472">Membrane</keyword>
<keyword evidence="9" id="KW-1185">Reference proteome</keyword>
<name>A0ABU6G547_9BACL</name>